<dbReference type="InterPro" id="IPR000742">
    <property type="entry name" value="EGF"/>
</dbReference>
<feature type="disulfide bond" evidence="7">
    <location>
        <begin position="184"/>
        <end position="194"/>
    </location>
</feature>
<dbReference type="InterPro" id="IPR001190">
    <property type="entry name" value="SRCR"/>
</dbReference>
<evidence type="ECO:0000256" key="3">
    <source>
        <dbReference type="ARBA" id="ARBA00023157"/>
    </source>
</evidence>
<keyword evidence="1 8" id="KW-0732">Signal</keyword>
<dbReference type="InterPro" id="IPR000998">
    <property type="entry name" value="MAM_dom"/>
</dbReference>
<feature type="domain" description="MAM" evidence="10">
    <location>
        <begin position="1112"/>
        <end position="1268"/>
    </location>
</feature>
<evidence type="ECO:0000313" key="12">
    <source>
        <dbReference type="EMBL" id="CAH3112997.1"/>
    </source>
</evidence>
<dbReference type="Gene3D" id="2.60.120.200">
    <property type="match status" value="1"/>
</dbReference>
<dbReference type="InterPro" id="IPR036772">
    <property type="entry name" value="SRCR-like_dom_sf"/>
</dbReference>
<dbReference type="PROSITE" id="PS50287">
    <property type="entry name" value="SRCR_2"/>
    <property type="match status" value="2"/>
</dbReference>
<evidence type="ECO:0000259" key="11">
    <source>
        <dbReference type="PROSITE" id="PS50287"/>
    </source>
</evidence>
<dbReference type="GO" id="GO:0045217">
    <property type="term" value="P:cell-cell junction maintenance"/>
    <property type="evidence" value="ECO:0007669"/>
    <property type="project" value="TreeGrafter"/>
</dbReference>
<evidence type="ECO:0000259" key="10">
    <source>
        <dbReference type="PROSITE" id="PS50060"/>
    </source>
</evidence>
<keyword evidence="3 7" id="KW-1015">Disulfide bond</keyword>
<dbReference type="SUPFAM" id="SSF49899">
    <property type="entry name" value="Concanavalin A-like lectins/glucanases"/>
    <property type="match status" value="1"/>
</dbReference>
<dbReference type="InterPro" id="IPR011050">
    <property type="entry name" value="Pectin_lyase_fold/virulence"/>
</dbReference>
<organism evidence="12 13">
    <name type="scientific">Pocillopora meandrina</name>
    <dbReference type="NCBI Taxonomy" id="46732"/>
    <lineage>
        <taxon>Eukaryota</taxon>
        <taxon>Metazoa</taxon>
        <taxon>Cnidaria</taxon>
        <taxon>Anthozoa</taxon>
        <taxon>Hexacorallia</taxon>
        <taxon>Scleractinia</taxon>
        <taxon>Astrocoeniina</taxon>
        <taxon>Pocilloporidae</taxon>
        <taxon>Pocillopora</taxon>
    </lineage>
</organism>
<dbReference type="InterPro" id="IPR006626">
    <property type="entry name" value="PbH1"/>
</dbReference>
<dbReference type="InterPro" id="IPR001304">
    <property type="entry name" value="C-type_lectin-like"/>
</dbReference>
<dbReference type="GO" id="GO:0016020">
    <property type="term" value="C:membrane"/>
    <property type="evidence" value="ECO:0007669"/>
    <property type="project" value="InterPro"/>
</dbReference>
<dbReference type="Gene3D" id="3.10.100.10">
    <property type="entry name" value="Mannose-Binding Protein A, subunit A"/>
    <property type="match status" value="1"/>
</dbReference>
<dbReference type="InterPro" id="IPR016187">
    <property type="entry name" value="CTDL_fold"/>
</dbReference>
<keyword evidence="13" id="KW-1185">Reference proteome</keyword>
<dbReference type="PROSITE" id="PS50060">
    <property type="entry name" value="MAM_2"/>
    <property type="match status" value="1"/>
</dbReference>
<dbReference type="Gene3D" id="3.10.250.10">
    <property type="entry name" value="SRCR-like domain"/>
    <property type="match status" value="2"/>
</dbReference>
<dbReference type="InterPro" id="IPR053243">
    <property type="entry name" value="SJ_maturation_regulator"/>
</dbReference>
<feature type="chain" id="PRO_5043908578" evidence="8">
    <location>
        <begin position="21"/>
        <end position="2359"/>
    </location>
</feature>
<evidence type="ECO:0000256" key="8">
    <source>
        <dbReference type="SAM" id="SignalP"/>
    </source>
</evidence>
<dbReference type="EMBL" id="CALNXJ010000013">
    <property type="protein sequence ID" value="CAH3112997.1"/>
    <property type="molecule type" value="Genomic_DNA"/>
</dbReference>
<dbReference type="Proteomes" id="UP001159428">
    <property type="component" value="Unassembled WGS sequence"/>
</dbReference>
<dbReference type="PROSITE" id="PS50026">
    <property type="entry name" value="EGF_3"/>
    <property type="match status" value="1"/>
</dbReference>
<dbReference type="InterPro" id="IPR013320">
    <property type="entry name" value="ConA-like_dom_sf"/>
</dbReference>
<dbReference type="InterPro" id="IPR039448">
    <property type="entry name" value="Beta_helix"/>
</dbReference>
<dbReference type="Pfam" id="PF13229">
    <property type="entry name" value="Beta_helix"/>
    <property type="match status" value="1"/>
</dbReference>
<accession>A0AAU9WHT7</accession>
<feature type="signal peptide" evidence="8">
    <location>
        <begin position="1"/>
        <end position="20"/>
    </location>
</feature>
<evidence type="ECO:0000259" key="9">
    <source>
        <dbReference type="PROSITE" id="PS50026"/>
    </source>
</evidence>
<dbReference type="SUPFAM" id="SSF56487">
    <property type="entry name" value="SRCR-like"/>
    <property type="match status" value="2"/>
</dbReference>
<dbReference type="FunFam" id="3.10.250.10:FF:000007">
    <property type="entry name" value="Soluble scavenger receptor cysteine-rich domain-containing protein SSC5D"/>
    <property type="match status" value="1"/>
</dbReference>
<dbReference type="PROSITE" id="PS00022">
    <property type="entry name" value="EGF_1"/>
    <property type="match status" value="1"/>
</dbReference>
<evidence type="ECO:0000256" key="6">
    <source>
        <dbReference type="PROSITE-ProRule" id="PRU00076"/>
    </source>
</evidence>
<dbReference type="SMART" id="SM00202">
    <property type="entry name" value="SR"/>
    <property type="match status" value="2"/>
</dbReference>
<dbReference type="SUPFAM" id="SSF56436">
    <property type="entry name" value="C-type lectin-like"/>
    <property type="match status" value="1"/>
</dbReference>
<dbReference type="SMART" id="SM00034">
    <property type="entry name" value="CLECT"/>
    <property type="match status" value="1"/>
</dbReference>
<reference evidence="12 13" key="1">
    <citation type="submission" date="2022-05" db="EMBL/GenBank/DDBJ databases">
        <authorList>
            <consortium name="Genoscope - CEA"/>
            <person name="William W."/>
        </authorList>
    </citation>
    <scope>NUCLEOTIDE SEQUENCE [LARGE SCALE GENOMIC DNA]</scope>
</reference>
<feature type="domain" description="SRCR" evidence="11">
    <location>
        <begin position="735"/>
        <end position="832"/>
    </location>
</feature>
<feature type="disulfide bond" evidence="6">
    <location>
        <begin position="1725"/>
        <end position="1734"/>
    </location>
</feature>
<comment type="caution">
    <text evidence="7">Lacks conserved residue(s) required for the propagation of feature annotation.</text>
</comment>
<name>A0AAU9WHT7_9CNID</name>
<dbReference type="Pfam" id="PF00059">
    <property type="entry name" value="Lectin_C"/>
    <property type="match status" value="1"/>
</dbReference>
<dbReference type="PROSITE" id="PS01186">
    <property type="entry name" value="EGF_2"/>
    <property type="match status" value="1"/>
</dbReference>
<dbReference type="InterPro" id="IPR012334">
    <property type="entry name" value="Pectin_lyas_fold"/>
</dbReference>
<evidence type="ECO:0000256" key="7">
    <source>
        <dbReference type="PROSITE-ProRule" id="PRU00196"/>
    </source>
</evidence>
<dbReference type="PRINTS" id="PR00258">
    <property type="entry name" value="SPERACTRCPTR"/>
</dbReference>
<protein>
    <submittedName>
        <fullName evidence="12">Uncharacterized protein</fullName>
    </submittedName>
</protein>
<comment type="caution">
    <text evidence="12">The sequence shown here is derived from an EMBL/GenBank/DDBJ whole genome shotgun (WGS) entry which is preliminary data.</text>
</comment>
<keyword evidence="2" id="KW-0677">Repeat</keyword>
<dbReference type="Pfam" id="PF00530">
    <property type="entry name" value="SRCR"/>
    <property type="match status" value="2"/>
</dbReference>
<evidence type="ECO:0000256" key="4">
    <source>
        <dbReference type="ARBA" id="ARBA00023170"/>
    </source>
</evidence>
<sequence>MFLKYCILLAIFLGYRLCESEINISRQLNGTVIGNQTLARADGPYLVTSDLVVPEYVTLTIEPGAIVNFVPSVGIRVRGSFHAQGTPSQRITFRAVPCGETSFCNKTDGALFYSHGIRLIDGSSYNNGRLQLQYNGRWGTVCNDWGSWDLTDTHVACRHLGFLGGKRYYYDPGSGPVMMRTVGCKGTEKSLWDCSYTLSSCGHSRDVGIECDTLLPYLAEIFYWKGIYFEPTNSSEMKRSSSLEHVDIENALEAVNAVKSAPDLLNVRINDCASGLNIKELAKPLAVVDSSILGPMLAGVNIESSCGYVFIENVTVQNVRFGGGLIYKRLAVNLCSVIPEKASFPLLLNAAGNHHPVDCSKIFRASPGRKISVYLRIINGSGFELNITDASTAIKTRLHRITRDYNGKTFKTGSTSILELSFYSKGSSNLEMVVMEDQGETSSLVITNSTFSNNSKSGITVDNLIGNSRISQTTVIGNKYNGLYITKTTVRHGRRCSYENSSPFNLQVSSNIFLKNKGENIFFVDCGTLPTKCRVTIRNNTFLDNQRIRLFSSNYLRIKTQAVLAVNGGNVTIKFNSFINPLFSHELAALLKDREHVLLAEENWWGTRDECKIKDRVFDFEDRVELAQIQYYPFLDSYNSTSSKLHDGVRPFCFLRGNKLGGTLNQVFNITNQTDTYRVISDVTILPDGVLFMEGNITLEFPLKSVFLVQGKVIIKGTKKERVKFLPRGPLQQDIRLVGGPAPWEGVVEIWINGRWMPVCMRTYGYEHDIVCRQLGYEPVDYYYHDPSGKEKEFLHNVICSTDQGDSVTICNKNNWNVLSSCTKNVLYVGCKIPYWAGVHLAVTSKESVFSHVEVRYAGFPYRDDLTIPGIAFRVDLPRHVITGVFVSNSAAIGFQIMYPDPLKDSNTIENSTIAKTESDGVRLESPFIEFISTNVVNTKGYGFSYRYNWNALNTHVVKMADATVKKFVDICTESQTFISDSSMVYYLVVKLRSKAACRAIITVPPEYTIVLQLIYHKLYGIDFHVYNGTDKTKGTLWDIHRLDRYSRPAWMSGNSSILLEKGYGYPYKDDTVHFLLFLTKSGGKTKIRSPNLVISKSNFSHNSEGGILLDIPCSFDRGFCDWRRYPKSHFEGVALRKKWYVGNSRYEHTYSGGNGGLLYLWRHSFSGYGAFTSPLISSDNNYCYLVFYYKRDDHYSKSSTALSIFLIEDISNNSTLLLSVSDYVTDWKKIVIELPYTDASYSIVILGYEEYNNIIEIDDLAFVSCDPSATAVHQVTGSVFSGNEKQGIHYTTTQSESRHIFRVERCQVTNNGLNPVLTGSLPGAIHLNASNQVIEIVNNYIAGNNNGGIYSEVLNEVSTTRPPVSHIHANTIEYNKGGTLRVEGVSGPYMNVNVSNNYFSRNFARDLDGKANSVCVIIKLWAIVQGNLFYSNVGHYVFLYDNSQTSTVGLRFVNNTLYKNGARGLDVNYGATILCNGTAEIHGNVFQNPNNRYQFSTTMRGSPITVNATLNWWGENVPNLISSLIMDKTTDYRLSITVVFQPFVKLPPQRAISVSCPPEWIKDDEMCYMYKGGSFTFTDAEKYCGSYGGNLVTMLSNEDKRLIKHLRQKESLVHSGVLPSLWTISRRFLRESHSGYDQENKVCPVVAATGNISQVHCDEFLPFVCVRRPVIHCPNSCFHNGDCIGATCFCYPGWTGEDCSKFHCHDLHNCSGNGDCMGPNACKCYPGYLGLGCTYSFCGKYESCADCVTDPFCGWCDSSRSCLGGFAAGPPGISCPAWFYYHCYTVGDGRCSRDIMRVNCRGRHCNFKDGGATIESCQKCSDLEGCHKITDDNQCRSWNETKCPGGKIKVNYTDPQRRNNVEFAKNVKFVEPNETLVYACPVILPNQEKVSLVLVAPRVLKFQKGDILCSPQAGGIMHKIVKEISDGPFQLMLSAPAGLEEVIKYADFKDEVTAVQVDDDSTFEDEPNEDDLRDVITGNITFDEGRVIALSNEIYKCLGHTYDTGKIIVHSFYLVIEKNNTIPKKGDIVVSNTSDGFIETVVKVHRTNNTHYLETKFQRCEANSHWKGTRLQESKTRLSGSVSCSGGDNNEGLLLSKPEDGDRQFFVNDSIIGRPSGAFIAKVVEVYSSGNFLLVEVISAKLDGNGTITTAVDINLLKRHNRRSRRSTRFDFELASFKPDSIHHKLLSTENAELQVSLEMFFELTMFLEIEPKWYGGIEDAAVGLELEGKLDFSLTFEVDGELRYKKDLNIMKEKQLGRSIYIPVGPIKIPAGIFLEITGYASAGLSGKISRELSVNGRVSLGGECRWSRGSCYKTADTVREEKLHSNVSVSSSLKIATLLIFHKVVPNQQISELFHD</sequence>
<feature type="domain" description="SRCR" evidence="11">
    <location>
        <begin position="117"/>
        <end position="212"/>
    </location>
</feature>
<evidence type="ECO:0000256" key="2">
    <source>
        <dbReference type="ARBA" id="ARBA00022737"/>
    </source>
</evidence>
<gene>
    <name evidence="12" type="ORF">PMEA_00004747</name>
</gene>
<dbReference type="SMART" id="SM00181">
    <property type="entry name" value="EGF"/>
    <property type="match status" value="2"/>
</dbReference>
<dbReference type="SMART" id="SM00710">
    <property type="entry name" value="PbH1"/>
    <property type="match status" value="14"/>
</dbReference>
<dbReference type="Gene3D" id="2.10.25.10">
    <property type="entry name" value="Laminin"/>
    <property type="match status" value="1"/>
</dbReference>
<keyword evidence="5" id="KW-0325">Glycoprotein</keyword>
<feature type="domain" description="EGF-like" evidence="9">
    <location>
        <begin position="1701"/>
        <end position="1735"/>
    </location>
</feature>
<dbReference type="PANTHER" id="PTHR47653">
    <property type="entry name" value="PROTEIN BARK BEETLE"/>
    <property type="match status" value="1"/>
</dbReference>
<evidence type="ECO:0000313" key="13">
    <source>
        <dbReference type="Proteomes" id="UP001159428"/>
    </source>
</evidence>
<keyword evidence="4" id="KW-0675">Receptor</keyword>
<proteinExistence type="predicted"/>
<dbReference type="InterPro" id="IPR016186">
    <property type="entry name" value="C-type_lectin-like/link_sf"/>
</dbReference>
<dbReference type="Gene3D" id="2.160.20.10">
    <property type="entry name" value="Single-stranded right-handed beta-helix, Pectin lyase-like"/>
    <property type="match status" value="1"/>
</dbReference>
<evidence type="ECO:0000256" key="1">
    <source>
        <dbReference type="ARBA" id="ARBA00022729"/>
    </source>
</evidence>
<keyword evidence="6" id="KW-0245">EGF-like domain</keyword>
<dbReference type="SUPFAM" id="SSF51126">
    <property type="entry name" value="Pectin lyase-like"/>
    <property type="match status" value="2"/>
</dbReference>
<dbReference type="PANTHER" id="PTHR47653:SF1">
    <property type="entry name" value="DELETED IN MALIGNANT BRAIN TUMORS 1 PROTEIN"/>
    <property type="match status" value="1"/>
</dbReference>
<evidence type="ECO:0000256" key="5">
    <source>
        <dbReference type="ARBA" id="ARBA00023180"/>
    </source>
</evidence>